<keyword evidence="5 9" id="KW-1133">Transmembrane helix</keyword>
<dbReference type="InterPro" id="IPR018584">
    <property type="entry name" value="GT87"/>
</dbReference>
<proteinExistence type="inferred from homology"/>
<dbReference type="EMBL" id="CP059491">
    <property type="protein sequence ID" value="QMT01969.1"/>
    <property type="molecule type" value="Genomic_DNA"/>
</dbReference>
<reference evidence="11" key="1">
    <citation type="submission" date="2020-07" db="EMBL/GenBank/DDBJ databases">
        <title>novel species isolated from the respiratory tract of Marmot.</title>
        <authorList>
            <person name="Zhang G."/>
        </authorList>
    </citation>
    <scope>NUCLEOTIDE SEQUENCE [LARGE SCALE GENOMIC DNA]</scope>
    <source>
        <strain evidence="11">686</strain>
    </source>
</reference>
<comment type="similarity">
    <text evidence="7">Belongs to the glycosyltransferase 87 family.</text>
</comment>
<dbReference type="AlphaFoldDB" id="A0A7D7QXT7"/>
<keyword evidence="6 9" id="KW-0472">Membrane</keyword>
<organism evidence="10 11">
    <name type="scientific">Gordonia jinghuaiqii</name>
    <dbReference type="NCBI Taxonomy" id="2758710"/>
    <lineage>
        <taxon>Bacteria</taxon>
        <taxon>Bacillati</taxon>
        <taxon>Actinomycetota</taxon>
        <taxon>Actinomycetes</taxon>
        <taxon>Mycobacteriales</taxon>
        <taxon>Gordoniaceae</taxon>
        <taxon>Gordonia</taxon>
    </lineage>
</organism>
<keyword evidence="2" id="KW-1003">Cell membrane</keyword>
<dbReference type="GO" id="GO:0005886">
    <property type="term" value="C:plasma membrane"/>
    <property type="evidence" value="ECO:0007669"/>
    <property type="project" value="UniProtKB-SubCell"/>
</dbReference>
<dbReference type="KEGG" id="gji:H1R19_01895"/>
<evidence type="ECO:0000313" key="10">
    <source>
        <dbReference type="EMBL" id="QMT01969.1"/>
    </source>
</evidence>
<feature type="transmembrane region" description="Helical" evidence="9">
    <location>
        <begin position="175"/>
        <end position="197"/>
    </location>
</feature>
<feature type="transmembrane region" description="Helical" evidence="9">
    <location>
        <begin position="294"/>
        <end position="310"/>
    </location>
</feature>
<dbReference type="Pfam" id="PF09594">
    <property type="entry name" value="GT87"/>
    <property type="match status" value="1"/>
</dbReference>
<dbReference type="GO" id="GO:0016758">
    <property type="term" value="F:hexosyltransferase activity"/>
    <property type="evidence" value="ECO:0007669"/>
    <property type="project" value="InterPro"/>
</dbReference>
<evidence type="ECO:0000256" key="2">
    <source>
        <dbReference type="ARBA" id="ARBA00022475"/>
    </source>
</evidence>
<feature type="transmembrane region" description="Helical" evidence="9">
    <location>
        <begin position="96"/>
        <end position="115"/>
    </location>
</feature>
<feature type="transmembrane region" description="Helical" evidence="9">
    <location>
        <begin position="381"/>
        <end position="405"/>
    </location>
</feature>
<evidence type="ECO:0000256" key="4">
    <source>
        <dbReference type="ARBA" id="ARBA00022692"/>
    </source>
</evidence>
<feature type="transmembrane region" description="Helical" evidence="9">
    <location>
        <begin position="267"/>
        <end position="287"/>
    </location>
</feature>
<evidence type="ECO:0000256" key="1">
    <source>
        <dbReference type="ARBA" id="ARBA00004651"/>
    </source>
</evidence>
<evidence type="ECO:0000256" key="5">
    <source>
        <dbReference type="ARBA" id="ARBA00022989"/>
    </source>
</evidence>
<feature type="transmembrane region" description="Helical" evidence="9">
    <location>
        <begin position="341"/>
        <end position="361"/>
    </location>
</feature>
<dbReference type="Proteomes" id="UP000515663">
    <property type="component" value="Chromosome"/>
</dbReference>
<gene>
    <name evidence="10" type="ORF">H1R19_01895</name>
</gene>
<keyword evidence="11" id="KW-1185">Reference proteome</keyword>
<evidence type="ECO:0000256" key="8">
    <source>
        <dbReference type="SAM" id="MobiDB-lite"/>
    </source>
</evidence>
<evidence type="ECO:0000256" key="9">
    <source>
        <dbReference type="SAM" id="Phobius"/>
    </source>
</evidence>
<evidence type="ECO:0000256" key="7">
    <source>
        <dbReference type="ARBA" id="ARBA00024033"/>
    </source>
</evidence>
<accession>A0A7D7QXT7</accession>
<dbReference type="RefSeq" id="WP_219850417.1">
    <property type="nucleotide sequence ID" value="NZ_CP059491.1"/>
</dbReference>
<name>A0A7D7QXT7_9ACTN</name>
<comment type="subcellular location">
    <subcellularLocation>
        <location evidence="1">Cell membrane</location>
        <topology evidence="1">Multi-pass membrane protein</topology>
    </subcellularLocation>
</comment>
<protein>
    <submittedName>
        <fullName evidence="10">DUF2029 domain-containing protein</fullName>
    </submittedName>
</protein>
<feature type="region of interest" description="Disordered" evidence="8">
    <location>
        <begin position="442"/>
        <end position="503"/>
    </location>
</feature>
<evidence type="ECO:0000256" key="3">
    <source>
        <dbReference type="ARBA" id="ARBA00022679"/>
    </source>
</evidence>
<evidence type="ECO:0000313" key="11">
    <source>
        <dbReference type="Proteomes" id="UP000515663"/>
    </source>
</evidence>
<feature type="transmembrane region" description="Helical" evidence="9">
    <location>
        <begin position="204"/>
        <end position="222"/>
    </location>
</feature>
<sequence>MNLPRPVLVASGFAVVGAIALALQDVVVPMGAQFWGLLHNQIDLAVYQAGARSVTGGVSLYDVKMVEDLDYTYSPFSALLFTPLAWLSFDLARPLWTAGIVAALYLVIMLSFRSLGRPVTWPLRVIAMSLVAVAMLFEPVRTTIWYGQINVFLMLIIVADLTRPASGKNPGRLRGVGTGIAAGIKLTPLIFAGYYAVQRNWRAFFGVVGGFALTMLIGFVALPRDSWSYWTGKLFESDRVGSAQLRGNQSIRGMLANHLDTDDPPTLLWLALVLAALAAGFAVAMYAHRKGQELLAVSIIGMTACVVSPMSWGHHWVWFVPIMVIGVHLVLDVARPRPQRVWAGVGVTALLLLAFAWPTHVPALVPDGYYTGLYVKTRITWLNWFTVSPYLWAYVGVLVATVVGLRLVGSRTTVPPGPTDPIIAPGVAAAVIADRGLAVGESAAGGSRDDAAHTEAGGADNGTGADEPGAMARSGPQDVTDDLVGTAGEAVTDTPDEGPARTV</sequence>
<keyword evidence="4 9" id="KW-0812">Transmembrane</keyword>
<keyword evidence="3" id="KW-0808">Transferase</keyword>
<feature type="transmembrane region" description="Helical" evidence="9">
    <location>
        <begin position="316"/>
        <end position="334"/>
    </location>
</feature>
<feature type="transmembrane region" description="Helical" evidence="9">
    <location>
        <begin position="121"/>
        <end position="137"/>
    </location>
</feature>
<evidence type="ECO:0000256" key="6">
    <source>
        <dbReference type="ARBA" id="ARBA00023136"/>
    </source>
</evidence>